<evidence type="ECO:0000313" key="2">
    <source>
        <dbReference type="Proteomes" id="UP000263993"/>
    </source>
</evidence>
<name>A0A371B0Z4_9BRAD</name>
<dbReference type="Proteomes" id="UP000263993">
    <property type="component" value="Unassembled WGS sequence"/>
</dbReference>
<keyword evidence="2" id="KW-1185">Reference proteome</keyword>
<evidence type="ECO:0000313" key="1">
    <source>
        <dbReference type="EMBL" id="RDV01131.1"/>
    </source>
</evidence>
<protein>
    <submittedName>
        <fullName evidence="1">Uncharacterized protein</fullName>
    </submittedName>
</protein>
<dbReference type="RefSeq" id="WP_115518647.1">
    <property type="nucleotide sequence ID" value="NZ_QRGO01000003.1"/>
</dbReference>
<sequence length="72" mass="7788">MQLHCYPATLSSIRAFGAPLICAACGDRLIAPMASAFVEGGEIRHYWECEACGATSSSSIALDRREPGRREE</sequence>
<accession>A0A371B0Z4</accession>
<dbReference type="OrthoDB" id="8451174at2"/>
<reference evidence="2" key="1">
    <citation type="submission" date="2018-08" db="EMBL/GenBank/DDBJ databases">
        <authorList>
            <person name="Kim S.-J."/>
            <person name="Jung G.-Y."/>
        </authorList>
    </citation>
    <scope>NUCLEOTIDE SEQUENCE [LARGE SCALE GENOMIC DNA]</scope>
    <source>
        <strain evidence="2">GY_H</strain>
    </source>
</reference>
<organism evidence="1 2">
    <name type="scientific">Undibacter mobilis</name>
    <dbReference type="NCBI Taxonomy" id="2292256"/>
    <lineage>
        <taxon>Bacteria</taxon>
        <taxon>Pseudomonadati</taxon>
        <taxon>Pseudomonadota</taxon>
        <taxon>Alphaproteobacteria</taxon>
        <taxon>Hyphomicrobiales</taxon>
        <taxon>Nitrobacteraceae</taxon>
        <taxon>Undibacter</taxon>
    </lineage>
</organism>
<comment type="caution">
    <text evidence="1">The sequence shown here is derived from an EMBL/GenBank/DDBJ whole genome shotgun (WGS) entry which is preliminary data.</text>
</comment>
<gene>
    <name evidence="1" type="ORF">DXH78_17995</name>
</gene>
<dbReference type="AlphaFoldDB" id="A0A371B0Z4"/>
<proteinExistence type="predicted"/>
<dbReference type="EMBL" id="QRGO01000003">
    <property type="protein sequence ID" value="RDV01131.1"/>
    <property type="molecule type" value="Genomic_DNA"/>
</dbReference>